<dbReference type="SUPFAM" id="SSF51569">
    <property type="entry name" value="Aldolase"/>
    <property type="match status" value="1"/>
</dbReference>
<feature type="binding site" evidence="3">
    <location>
        <position position="376"/>
    </location>
    <ligand>
        <name>Mn(2+)</name>
        <dbReference type="ChEBI" id="CHEBI:29035"/>
    </ligand>
</feature>
<keyword evidence="6" id="KW-1185">Reference proteome</keyword>
<evidence type="ECO:0000313" key="5">
    <source>
        <dbReference type="EMBL" id="SOR83354.1"/>
    </source>
</evidence>
<dbReference type="GO" id="GO:0009423">
    <property type="term" value="P:chorismate biosynthetic process"/>
    <property type="evidence" value="ECO:0007669"/>
    <property type="project" value="UniProtKB-UniPathway"/>
</dbReference>
<dbReference type="PANTHER" id="PTHR21337">
    <property type="entry name" value="PHOSPHO-2-DEHYDRO-3-DEOXYHEPTONATE ALDOLASE 1, 2"/>
    <property type="match status" value="1"/>
</dbReference>
<dbReference type="EC" id="2.5.1.54" evidence="4"/>
<dbReference type="InterPro" id="IPR002480">
    <property type="entry name" value="DAHP_synth_2"/>
</dbReference>
<evidence type="ECO:0000256" key="3">
    <source>
        <dbReference type="PIRSR" id="PIRSR602480-1"/>
    </source>
</evidence>
<feature type="binding site" evidence="3">
    <location>
        <position position="304"/>
    </location>
    <ligand>
        <name>Mn(2+)</name>
        <dbReference type="ChEBI" id="CHEBI:29035"/>
    </ligand>
</feature>
<dbReference type="Proteomes" id="UP000235464">
    <property type="component" value="Chromosome I"/>
</dbReference>
<dbReference type="GO" id="GO:0009073">
    <property type="term" value="P:aromatic amino acid family biosynthetic process"/>
    <property type="evidence" value="ECO:0007669"/>
    <property type="project" value="UniProtKB-KW"/>
</dbReference>
<evidence type="ECO:0000256" key="2">
    <source>
        <dbReference type="ARBA" id="ARBA00022679"/>
    </source>
</evidence>
<keyword evidence="3" id="KW-0464">Manganese</keyword>
<dbReference type="Gene3D" id="3.20.20.70">
    <property type="entry name" value="Aldolase class I"/>
    <property type="match status" value="1"/>
</dbReference>
<comment type="similarity">
    <text evidence="1 4">Belongs to the class-II DAHP synthase family.</text>
</comment>
<dbReference type="PANTHER" id="PTHR21337:SF0">
    <property type="entry name" value="PHOSPHO-2-DEHYDRO-3-DEOXYHEPTONATE ALDOLASE"/>
    <property type="match status" value="1"/>
</dbReference>
<keyword evidence="3" id="KW-0104">Cadmium</keyword>
<evidence type="ECO:0000256" key="1">
    <source>
        <dbReference type="ARBA" id="ARBA00008911"/>
    </source>
</evidence>
<dbReference type="GO" id="GO:0003849">
    <property type="term" value="F:3-deoxy-7-phosphoheptulonate synthase activity"/>
    <property type="evidence" value="ECO:0007669"/>
    <property type="project" value="UniProtKB-EC"/>
</dbReference>
<protein>
    <recommendedName>
        <fullName evidence="4">Phospho-2-dehydro-3-deoxyheptonate aldolase</fullName>
        <ecNumber evidence="4">2.5.1.54</ecNumber>
    </recommendedName>
</protein>
<comment type="catalytic activity">
    <reaction evidence="4">
        <text>D-erythrose 4-phosphate + phosphoenolpyruvate + H2O = 7-phospho-2-dehydro-3-deoxy-D-arabino-heptonate + phosphate</text>
        <dbReference type="Rhea" id="RHEA:14717"/>
        <dbReference type="ChEBI" id="CHEBI:15377"/>
        <dbReference type="ChEBI" id="CHEBI:16897"/>
        <dbReference type="ChEBI" id="CHEBI:43474"/>
        <dbReference type="ChEBI" id="CHEBI:58394"/>
        <dbReference type="ChEBI" id="CHEBI:58702"/>
        <dbReference type="EC" id="2.5.1.54"/>
    </reaction>
</comment>
<keyword evidence="4" id="KW-0057">Aromatic amino acid biosynthesis</keyword>
<name>A0A2N9BJ28_STRCX</name>
<comment type="cofactor">
    <cofactor evidence="3">
        <name>Mn(2+)</name>
        <dbReference type="ChEBI" id="CHEBI:29035"/>
    </cofactor>
    <cofactor evidence="3">
        <name>Co(2+)</name>
        <dbReference type="ChEBI" id="CHEBI:48828"/>
    </cofactor>
    <cofactor evidence="3">
        <name>Cd(2+)</name>
        <dbReference type="ChEBI" id="CHEBI:48775"/>
    </cofactor>
    <text evidence="3">Binds 1 divalent cation per subunit. The enzyme is active with manganese, cobalt or cadmium ions.</text>
</comment>
<feature type="binding site" evidence="3">
    <location>
        <position position="346"/>
    </location>
    <ligand>
        <name>Mn(2+)</name>
        <dbReference type="ChEBI" id="CHEBI:29035"/>
    </ligand>
</feature>
<feature type="binding site" evidence="3">
    <location>
        <position position="105"/>
    </location>
    <ligand>
        <name>phosphoenolpyruvate</name>
        <dbReference type="ChEBI" id="CHEBI:58702"/>
    </ligand>
</feature>
<proteinExistence type="inferred from homology"/>
<keyword evidence="4" id="KW-0028">Amino-acid biosynthesis</keyword>
<reference evidence="6" key="1">
    <citation type="submission" date="2017-11" db="EMBL/GenBank/DDBJ databases">
        <authorList>
            <person name="Wibberg D."/>
        </authorList>
    </citation>
    <scope>NUCLEOTIDE SEQUENCE [LARGE SCALE GENOMIC DNA]</scope>
</reference>
<dbReference type="EMBL" id="LT963352">
    <property type="protein sequence ID" value="SOR83354.1"/>
    <property type="molecule type" value="Genomic_DNA"/>
</dbReference>
<dbReference type="AlphaFoldDB" id="A0A2N9BJ28"/>
<comment type="pathway">
    <text evidence="4">Metabolic intermediate biosynthesis; chorismate biosynthesis; chorismate from D-erythrose 4-phosphate and phosphoenolpyruvate: step 1/7.</text>
</comment>
<dbReference type="Pfam" id="PF01474">
    <property type="entry name" value="DAHP_synth_2"/>
    <property type="match status" value="2"/>
</dbReference>
<dbReference type="RefSeq" id="WP_010041210.1">
    <property type="nucleotide sequence ID" value="NZ_LT962942.1"/>
</dbReference>
<feature type="binding site" evidence="3">
    <location>
        <position position="272"/>
    </location>
    <ligand>
        <name>phosphoenolpyruvate</name>
        <dbReference type="ChEBI" id="CHEBI:58702"/>
    </ligand>
</feature>
<dbReference type="UniPathway" id="UPA00053">
    <property type="reaction ID" value="UER00084"/>
</dbReference>
<evidence type="ECO:0000256" key="4">
    <source>
        <dbReference type="RuleBase" id="RU363071"/>
    </source>
</evidence>
<dbReference type="InterPro" id="IPR013785">
    <property type="entry name" value="Aldolase_TIM"/>
</dbReference>
<evidence type="ECO:0000313" key="6">
    <source>
        <dbReference type="Proteomes" id="UP000235464"/>
    </source>
</evidence>
<accession>A0A2N9BJ28</accession>
<dbReference type="OrthoDB" id="9766852at2"/>
<dbReference type="GO" id="GO:0008652">
    <property type="term" value="P:amino acid biosynthetic process"/>
    <property type="evidence" value="ECO:0007669"/>
    <property type="project" value="UniProtKB-KW"/>
</dbReference>
<gene>
    <name evidence="5" type="primary">aroH_3</name>
    <name evidence="5" type="ORF">SCNRRL3882_6800</name>
</gene>
<feature type="binding site" evidence="3">
    <location>
        <position position="241"/>
    </location>
    <ligand>
        <name>phosphoenolpyruvate</name>
        <dbReference type="ChEBI" id="CHEBI:58702"/>
    </ligand>
</feature>
<keyword evidence="3" id="KW-0170">Cobalt</keyword>
<feature type="binding site" evidence="3">
    <location>
        <position position="66"/>
    </location>
    <ligand>
        <name>Mn(2+)</name>
        <dbReference type="ChEBI" id="CHEBI:29035"/>
    </ligand>
</feature>
<organism evidence="5 6">
    <name type="scientific">Streptomyces chartreusis NRRL 3882</name>
    <dbReference type="NCBI Taxonomy" id="1079985"/>
    <lineage>
        <taxon>Bacteria</taxon>
        <taxon>Bacillati</taxon>
        <taxon>Actinomycetota</taxon>
        <taxon>Actinomycetes</taxon>
        <taxon>Kitasatosporales</taxon>
        <taxon>Streptomycetaceae</taxon>
        <taxon>Streptomyces</taxon>
    </lineage>
</organism>
<keyword evidence="2 4" id="KW-0808">Transferase</keyword>
<sequence>MTATRLLLPARALQQPEWASLDELKDVLLSLEAKPPLVDATACADLTAELGRAARGEAFVLQAGECAERFADANPETVLAKADQLHRLADEFTDTSGLPTVRMGRIAGQYAKPRSNPTETLSDGTVLPVYRGDAVNAPEPTLAARTALPSRLLLAYRNAGNTLSTLLERDLGLAGRTAPQRTYAGHEALLLEYEQALVRPDADGGRYGSSGHFLWIGDRTRQPDHQHVQFAASVSNPVGVKIGPRASAEEVGTLVRMLGDRRRPGRLSLIVRMGRENIVPHLTSVLRALGDEAAGVAWICDPMHGNTRTNGAGQKSRAVDDVMAEIEGFVSALRAHGLRPAGLMLETAHRPVTECVDTAAELASPTPLPHYESACDPRLSPRQARQVVARTAALL</sequence>